<gene>
    <name evidence="2" type="ORF">EGI31_01615</name>
</gene>
<evidence type="ECO:0000313" key="2">
    <source>
        <dbReference type="EMBL" id="MCP9761633.1"/>
    </source>
</evidence>
<dbReference type="AlphaFoldDB" id="A0AAE3KR15"/>
<dbReference type="Gene3D" id="3.40.1000.10">
    <property type="entry name" value="Mog1/PsbP, alpha/beta/alpha sandwich"/>
    <property type="match status" value="1"/>
</dbReference>
<evidence type="ECO:0000256" key="1">
    <source>
        <dbReference type="SAM" id="SignalP"/>
    </source>
</evidence>
<keyword evidence="3" id="KW-1185">Reference proteome</keyword>
<accession>A0AAE3KR15</accession>
<comment type="caution">
    <text evidence="2">The sequence shown here is derived from an EMBL/GenBank/DDBJ whole genome shotgun (WGS) entry which is preliminary data.</text>
</comment>
<keyword evidence="1" id="KW-0732">Signal</keyword>
<feature type="signal peptide" evidence="1">
    <location>
        <begin position="1"/>
        <end position="18"/>
    </location>
</feature>
<evidence type="ECO:0000313" key="3">
    <source>
        <dbReference type="Proteomes" id="UP001204144"/>
    </source>
</evidence>
<feature type="chain" id="PRO_5042042889" description="PsbP C-terminal domain-containing protein" evidence="1">
    <location>
        <begin position="19"/>
        <end position="178"/>
    </location>
</feature>
<reference evidence="2 3" key="1">
    <citation type="submission" date="2018-11" db="EMBL/GenBank/DDBJ databases">
        <title>Novel bacteria species description.</title>
        <authorList>
            <person name="Han J.-H."/>
        </authorList>
    </citation>
    <scope>NUCLEOTIDE SEQUENCE [LARGE SCALE GENOMIC DNA]</scope>
    <source>
        <strain evidence="2 3">KCTC23259</strain>
    </source>
</reference>
<name>A0AAE3KR15_9BACT</name>
<dbReference type="EMBL" id="RJUF01000002">
    <property type="protein sequence ID" value="MCP9761633.1"/>
    <property type="molecule type" value="Genomic_DNA"/>
</dbReference>
<organism evidence="2 3">
    <name type="scientific">Lacihabitans soyangensis</name>
    <dbReference type="NCBI Taxonomy" id="869394"/>
    <lineage>
        <taxon>Bacteria</taxon>
        <taxon>Pseudomonadati</taxon>
        <taxon>Bacteroidota</taxon>
        <taxon>Cytophagia</taxon>
        <taxon>Cytophagales</taxon>
        <taxon>Leadbetterellaceae</taxon>
        <taxon>Lacihabitans</taxon>
    </lineage>
</organism>
<evidence type="ECO:0008006" key="4">
    <source>
        <dbReference type="Google" id="ProtNLM"/>
    </source>
</evidence>
<sequence>MKQILFALFLLIGHISIAQVQVAPDTSKAPKPMVLDKKTYKMDIPKGWRIQDNCQENLCSLLSPTDTLSYIDRFVDNINITVDKLPSANYTVDKYAQFSVTYLPGVVKNFKVVEKKKLKPNVYMVTYKGEKSGYAQTWRQYYHVKNAKVFIVTFACETEKYAYYKDIVEPYLNSFKLK</sequence>
<dbReference type="Proteomes" id="UP001204144">
    <property type="component" value="Unassembled WGS sequence"/>
</dbReference>
<dbReference type="RefSeq" id="WP_255035374.1">
    <property type="nucleotide sequence ID" value="NZ_RJUF01000002.1"/>
</dbReference>
<proteinExistence type="predicted"/>
<protein>
    <recommendedName>
        <fullName evidence="4">PsbP C-terminal domain-containing protein</fullName>
    </recommendedName>
</protein>